<comment type="caution">
    <text evidence="5">The sequence shown here is derived from an EMBL/GenBank/DDBJ whole genome shotgun (WGS) entry which is preliminary data.</text>
</comment>
<dbReference type="InterPro" id="IPR036629">
    <property type="entry name" value="YjbJ_sf"/>
</dbReference>
<comment type="similarity">
    <text evidence="1">Belongs to the UPF0337 (CsbD) family.</text>
</comment>
<keyword evidence="2" id="KW-0812">Transmembrane</keyword>
<feature type="domain" description="DUF883" evidence="4">
    <location>
        <begin position="64"/>
        <end position="88"/>
    </location>
</feature>
<evidence type="ECO:0000313" key="6">
    <source>
        <dbReference type="Proteomes" id="UP001524587"/>
    </source>
</evidence>
<name>A0ABT1W2B4_9PROT</name>
<proteinExistence type="inferred from homology"/>
<dbReference type="PANTHER" id="PTHR34977:SF1">
    <property type="entry name" value="UPF0337 PROTEIN YJBJ"/>
    <property type="match status" value="1"/>
</dbReference>
<keyword evidence="2" id="KW-1133">Transmembrane helix</keyword>
<keyword evidence="2" id="KW-0472">Membrane</keyword>
<dbReference type="SUPFAM" id="SSF69047">
    <property type="entry name" value="Hypothetical protein YjbJ"/>
    <property type="match status" value="1"/>
</dbReference>
<dbReference type="PANTHER" id="PTHR34977">
    <property type="entry name" value="UPF0337 PROTEIN YJBJ"/>
    <property type="match status" value="1"/>
</dbReference>
<dbReference type="Gene3D" id="1.10.1470.10">
    <property type="entry name" value="YjbJ"/>
    <property type="match status" value="1"/>
</dbReference>
<dbReference type="InterPro" id="IPR008462">
    <property type="entry name" value="CsbD"/>
</dbReference>
<evidence type="ECO:0000259" key="4">
    <source>
        <dbReference type="Pfam" id="PF19029"/>
    </source>
</evidence>
<evidence type="ECO:0000256" key="1">
    <source>
        <dbReference type="ARBA" id="ARBA00009129"/>
    </source>
</evidence>
<evidence type="ECO:0000259" key="3">
    <source>
        <dbReference type="Pfam" id="PF05532"/>
    </source>
</evidence>
<dbReference type="RefSeq" id="WP_422862450.1">
    <property type="nucleotide sequence ID" value="NZ_JAMSKV010000001.1"/>
</dbReference>
<protein>
    <submittedName>
        <fullName evidence="5">CsbD family protein</fullName>
    </submittedName>
</protein>
<accession>A0ABT1W2B4</accession>
<feature type="transmembrane region" description="Helical" evidence="2">
    <location>
        <begin position="71"/>
        <end position="89"/>
    </location>
</feature>
<dbReference type="EMBL" id="JAMSKV010000001">
    <property type="protein sequence ID" value="MCQ8277009.1"/>
    <property type="molecule type" value="Genomic_DNA"/>
</dbReference>
<dbReference type="Pfam" id="PF05532">
    <property type="entry name" value="CsbD"/>
    <property type="match status" value="1"/>
</dbReference>
<gene>
    <name evidence="5" type="ORF">NFI95_00905</name>
</gene>
<feature type="domain" description="CsbD-like" evidence="3">
    <location>
        <begin position="5"/>
        <end position="56"/>
    </location>
</feature>
<reference evidence="5 6" key="1">
    <citation type="submission" date="2022-06" db="EMBL/GenBank/DDBJ databases">
        <title>Endosaccharibacter gen. nov., sp. nov., endophytic bacteria isolated from sugarcane.</title>
        <authorList>
            <person name="Pitiwittayakul N."/>
            <person name="Yukphan P."/>
            <person name="Charoenyingcharoen P."/>
            <person name="Tanasupawat S."/>
        </authorList>
    </citation>
    <scope>NUCLEOTIDE SEQUENCE [LARGE SCALE GENOMIC DNA]</scope>
    <source>
        <strain evidence="5 6">KSS8</strain>
    </source>
</reference>
<dbReference type="Pfam" id="PF19029">
    <property type="entry name" value="DUF883_C"/>
    <property type="match status" value="1"/>
</dbReference>
<evidence type="ECO:0000313" key="5">
    <source>
        <dbReference type="EMBL" id="MCQ8277009.1"/>
    </source>
</evidence>
<sequence length="93" mass="9695">MVDRNEIEGALDKGVGRVKDAAGGLTGDLGLQADGKVDQLQGHVQQEYGGVIDQLRDQVEEAAELVRDRPLAALGIAAGFGFVLGLLLVPSRG</sequence>
<dbReference type="Proteomes" id="UP001524587">
    <property type="component" value="Unassembled WGS sequence"/>
</dbReference>
<evidence type="ECO:0000256" key="2">
    <source>
        <dbReference type="SAM" id="Phobius"/>
    </source>
</evidence>
<keyword evidence="6" id="KW-1185">Reference proteome</keyword>
<organism evidence="5 6">
    <name type="scientific">Endosaccharibacter trunci</name>
    <dbReference type="NCBI Taxonomy" id="2812733"/>
    <lineage>
        <taxon>Bacteria</taxon>
        <taxon>Pseudomonadati</taxon>
        <taxon>Pseudomonadota</taxon>
        <taxon>Alphaproteobacteria</taxon>
        <taxon>Acetobacterales</taxon>
        <taxon>Acetobacteraceae</taxon>
        <taxon>Endosaccharibacter</taxon>
    </lineage>
</organism>
<dbReference type="InterPro" id="IPR043605">
    <property type="entry name" value="DUF883_C"/>
</dbReference>
<dbReference type="InterPro" id="IPR050423">
    <property type="entry name" value="UPF0337_stress_rsp"/>
</dbReference>